<sequence length="169" mass="19210">MSPQYEYYALLTDFHPELDGSNGIVRRWTDEAGQVHDERYSQRLVWESTRDLVMIENGEWQAEARPIPEEAVAAYEAAKYARVHADDPADGKYSYFAQVKSGSSVDNPTSVVRTWIAPNGHHKEQQHVGGPGYAWKASHIQSDMYDGRERGELVPITEEAAMRLIESRE</sequence>
<gene>
    <name evidence="1" type="ORF">SAMN04488074_11535</name>
</gene>
<reference evidence="2" key="1">
    <citation type="submission" date="2016-10" db="EMBL/GenBank/DDBJ databases">
        <authorList>
            <person name="Varghese N."/>
            <person name="Submissions S."/>
        </authorList>
    </citation>
    <scope>NUCLEOTIDE SEQUENCE [LARGE SCALE GENOMIC DNA]</scope>
    <source>
        <strain evidence="2">DSM 44796</strain>
    </source>
</reference>
<dbReference type="Proteomes" id="UP000199682">
    <property type="component" value="Unassembled WGS sequence"/>
</dbReference>
<dbReference type="AlphaFoldDB" id="A0A1G9PEG0"/>
<dbReference type="EMBL" id="FNET01000015">
    <property type="protein sequence ID" value="SDL97206.1"/>
    <property type="molecule type" value="Genomic_DNA"/>
</dbReference>
<proteinExistence type="predicted"/>
<organism evidence="1 2">
    <name type="scientific">Lentzea albidocapillata subsp. violacea</name>
    <dbReference type="NCBI Taxonomy" id="128104"/>
    <lineage>
        <taxon>Bacteria</taxon>
        <taxon>Bacillati</taxon>
        <taxon>Actinomycetota</taxon>
        <taxon>Actinomycetes</taxon>
        <taxon>Pseudonocardiales</taxon>
        <taxon>Pseudonocardiaceae</taxon>
        <taxon>Lentzea</taxon>
    </lineage>
</organism>
<evidence type="ECO:0000313" key="2">
    <source>
        <dbReference type="Proteomes" id="UP000199682"/>
    </source>
</evidence>
<accession>A0A1G9PEG0</accession>
<name>A0A1G9PEG0_9PSEU</name>
<dbReference type="RefSeq" id="WP_090010683.1">
    <property type="nucleotide sequence ID" value="NZ_FNET01000015.1"/>
</dbReference>
<protein>
    <submittedName>
        <fullName evidence="1">Uncharacterized protein</fullName>
    </submittedName>
</protein>
<evidence type="ECO:0000313" key="1">
    <source>
        <dbReference type="EMBL" id="SDL97206.1"/>
    </source>
</evidence>